<dbReference type="Proteomes" id="UP001172386">
    <property type="component" value="Unassembled WGS sequence"/>
</dbReference>
<name>A0ACC2ZT15_9EURO</name>
<gene>
    <name evidence="1" type="ORF">H2198_009990</name>
</gene>
<keyword evidence="2" id="KW-1185">Reference proteome</keyword>
<organism evidence="1 2">
    <name type="scientific">Neophaeococcomyces mojaviensis</name>
    <dbReference type="NCBI Taxonomy" id="3383035"/>
    <lineage>
        <taxon>Eukaryota</taxon>
        <taxon>Fungi</taxon>
        <taxon>Dikarya</taxon>
        <taxon>Ascomycota</taxon>
        <taxon>Pezizomycotina</taxon>
        <taxon>Eurotiomycetes</taxon>
        <taxon>Chaetothyriomycetidae</taxon>
        <taxon>Chaetothyriales</taxon>
        <taxon>Chaetothyriales incertae sedis</taxon>
        <taxon>Neophaeococcomyces</taxon>
    </lineage>
</organism>
<dbReference type="EMBL" id="JAPDRQ010000316">
    <property type="protein sequence ID" value="KAJ9650716.1"/>
    <property type="molecule type" value="Genomic_DNA"/>
</dbReference>
<evidence type="ECO:0000313" key="2">
    <source>
        <dbReference type="Proteomes" id="UP001172386"/>
    </source>
</evidence>
<accession>A0ACC2ZT15</accession>
<evidence type="ECO:0000313" key="1">
    <source>
        <dbReference type="EMBL" id="KAJ9650716.1"/>
    </source>
</evidence>
<protein>
    <submittedName>
        <fullName evidence="1">Uncharacterized protein</fullName>
    </submittedName>
</protein>
<comment type="caution">
    <text evidence="1">The sequence shown here is derived from an EMBL/GenBank/DDBJ whole genome shotgun (WGS) entry which is preliminary data.</text>
</comment>
<reference evidence="1" key="1">
    <citation type="submission" date="2022-10" db="EMBL/GenBank/DDBJ databases">
        <title>Culturing micro-colonial fungi from biological soil crusts in the Mojave desert and describing Neophaeococcomyces mojavensis, and introducing the new genera and species Taxawa tesnikishii.</title>
        <authorList>
            <person name="Kurbessoian T."/>
            <person name="Stajich J.E."/>
        </authorList>
    </citation>
    <scope>NUCLEOTIDE SEQUENCE</scope>
    <source>
        <strain evidence="1">JES_112</strain>
    </source>
</reference>
<proteinExistence type="predicted"/>
<sequence length="843" mass="91287">MFESMRETRRHLGSAALLAVQAALASLACAFALQSTLDSFARLNTGSIREAASIGVVGVSDVEEGADEAVLRADLSAIRLPGVQGAAVSDSVPFGGRAHRYGVCTSESAMAHSMSSGTTDIAGCDRIPVVTASAGLLAMLGAGIVLGRDAAEDDMLEGAPVVLISETLAAHLFGTESAVGRHLYFGPGSSRVVVGVFASVAGPAPGGNERDSQWALLPGLPMGASRYYLAKWRSMVDRSSLDRIVDALQRPYRIVNPTGVETLAGYRDAYVKADRFATTVLAVMTAVVLGVLMAGISGVVGAWLDRRRHSIAIRRTLGARGSVIFAEIMFEVSLFTTLGALLGALSLQFTVVLDIERCRAGDGGLLDCTGTPGAANRQGAALDLAEASFGFVISFHVLFPAFTIGTASWLAFIEWRWLRTKLPVWRELYFFWQKIFAVSFGMGVVSGIVMAFQFGTNWPRLSEVAGTVIGPLLTYEVLTAFFLEASFLGVMMFGWGRVSPRLHFLSTCMVALGTLFSTFWILSSNSWLHTPAGYEMVNGIVHPVDWWQVVFNPSFPYRLAHMALGSFITTCFVIGGVGAWYLRKGTHVEAGRRMLIAAVAFAALTVPVQIFVGDMHGLNTLKHQPMKIAAMEAHWHETREGEGVPLVVFALPNEKEERNDFEVAIPKLGSVILTHSLDGTFDPLTSVPASERPPVTPVFFAFRIMVGLGTLMLVLAWVSAFQLWRKKLLDSPWLLRGWNWMLPSGFIALLSGWFVTEMGRQPWVVYGVLRTADAVGPQSAWMTALSLGVYVVGYAFVFGWGIWYLVKILRHGPQPYAEGPSLDHGSHTPARPLSAADEPLEER</sequence>